<dbReference type="Gene3D" id="1.10.530.10">
    <property type="match status" value="1"/>
</dbReference>
<evidence type="ECO:0000313" key="6">
    <source>
        <dbReference type="EMBL" id="KAK2817519.1"/>
    </source>
</evidence>
<dbReference type="Pfam" id="PF00062">
    <property type="entry name" value="Lys"/>
    <property type="match status" value="1"/>
</dbReference>
<dbReference type="GO" id="GO:0042742">
    <property type="term" value="P:defense response to bacterium"/>
    <property type="evidence" value="ECO:0007669"/>
    <property type="project" value="UniProtKB-KW"/>
</dbReference>
<dbReference type="PROSITE" id="PS00128">
    <property type="entry name" value="GLYCOSYL_HYDROL_F22_1"/>
    <property type="match status" value="1"/>
</dbReference>
<dbReference type="InterPro" id="IPR001916">
    <property type="entry name" value="Glyco_hydro_22"/>
</dbReference>
<dbReference type="InterPro" id="IPR019799">
    <property type="entry name" value="Glyco_hydro_22_CS"/>
</dbReference>
<feature type="signal peptide" evidence="4">
    <location>
        <begin position="1"/>
        <end position="19"/>
    </location>
</feature>
<dbReference type="PROSITE" id="PS51348">
    <property type="entry name" value="GLYCOSYL_HYDROL_F22_2"/>
    <property type="match status" value="1"/>
</dbReference>
<feature type="domain" description="Glycosyl hydrolases family 22 (GH22)" evidence="5">
    <location>
        <begin position="129"/>
        <end position="147"/>
    </location>
</feature>
<keyword evidence="7" id="KW-1185">Reference proteome</keyword>
<dbReference type="AlphaFoldDB" id="A0AA88J5Z4"/>
<dbReference type="SUPFAM" id="SSF53955">
    <property type="entry name" value="Lysozyme-like"/>
    <property type="match status" value="1"/>
</dbReference>
<evidence type="ECO:0000259" key="5">
    <source>
        <dbReference type="PROSITE" id="PS00128"/>
    </source>
</evidence>
<name>A0AA88J5Z4_CHASR</name>
<evidence type="ECO:0000256" key="1">
    <source>
        <dbReference type="ARBA" id="ARBA00012732"/>
    </source>
</evidence>
<keyword evidence="4" id="KW-0732">Signal</keyword>
<dbReference type="SMART" id="SM00263">
    <property type="entry name" value="LYZ1"/>
    <property type="match status" value="1"/>
</dbReference>
<organism evidence="6 7">
    <name type="scientific">Channa striata</name>
    <name type="common">Snakehead murrel</name>
    <name type="synonym">Ophicephalus striatus</name>
    <dbReference type="NCBI Taxonomy" id="64152"/>
    <lineage>
        <taxon>Eukaryota</taxon>
        <taxon>Metazoa</taxon>
        <taxon>Chordata</taxon>
        <taxon>Craniata</taxon>
        <taxon>Vertebrata</taxon>
        <taxon>Euteleostomi</taxon>
        <taxon>Actinopterygii</taxon>
        <taxon>Neopterygii</taxon>
        <taxon>Teleostei</taxon>
        <taxon>Neoteleostei</taxon>
        <taxon>Acanthomorphata</taxon>
        <taxon>Anabantaria</taxon>
        <taxon>Anabantiformes</taxon>
        <taxon>Channoidei</taxon>
        <taxon>Channidae</taxon>
        <taxon>Channa</taxon>
    </lineage>
</organism>
<dbReference type="EC" id="3.2.1.17" evidence="1"/>
<reference evidence="6" key="1">
    <citation type="submission" date="2023-07" db="EMBL/GenBank/DDBJ databases">
        <title>Chromosome-level Genome Assembly of Striped Snakehead (Channa striata).</title>
        <authorList>
            <person name="Liu H."/>
        </authorList>
    </citation>
    <scope>NUCLEOTIDE SEQUENCE</scope>
    <source>
        <strain evidence="6">Gz</strain>
        <tissue evidence="6">Muscle</tissue>
    </source>
</reference>
<keyword evidence="2" id="KW-0929">Antimicrobial</keyword>
<keyword evidence="2" id="KW-0081">Bacteriolytic enzyme</keyword>
<dbReference type="Proteomes" id="UP001187415">
    <property type="component" value="Unassembled WGS sequence"/>
</dbReference>
<dbReference type="GO" id="GO:0031640">
    <property type="term" value="P:killing of cells of another organism"/>
    <property type="evidence" value="ECO:0007669"/>
    <property type="project" value="UniProtKB-KW"/>
</dbReference>
<sequence>MRTLAVFVLVVLGVSRAEGRIVSKCELRNQLVKAVGNLTVWAKPKVLTGNNLVAKFVCHAERASNFDTGKVNEPKMNFQVRKRHSIKDLAPTRVPWSSQNSDFGTLYGVFQLSNRLVCSDGMTPSPTICGLHCSELVDDDIRDDIRCLLKVFSGLS</sequence>
<evidence type="ECO:0000256" key="4">
    <source>
        <dbReference type="SAM" id="SignalP"/>
    </source>
</evidence>
<feature type="chain" id="PRO_5041711779" description="lysozyme" evidence="4">
    <location>
        <begin position="20"/>
        <end position="156"/>
    </location>
</feature>
<evidence type="ECO:0000313" key="7">
    <source>
        <dbReference type="Proteomes" id="UP001187415"/>
    </source>
</evidence>
<accession>A0AA88J5Z4</accession>
<gene>
    <name evidence="6" type="ORF">Q5P01_025710</name>
</gene>
<comment type="caution">
    <text evidence="6">The sequence shown here is derived from an EMBL/GenBank/DDBJ whole genome shotgun (WGS) entry which is preliminary data.</text>
</comment>
<dbReference type="PANTHER" id="PTHR11407:SF63">
    <property type="entry name" value="LYSOZYME C"/>
    <property type="match status" value="1"/>
</dbReference>
<keyword evidence="3" id="KW-1015">Disulfide bond</keyword>
<dbReference type="InterPro" id="IPR023346">
    <property type="entry name" value="Lysozyme-like_dom_sf"/>
</dbReference>
<evidence type="ECO:0000256" key="2">
    <source>
        <dbReference type="ARBA" id="ARBA00022638"/>
    </source>
</evidence>
<proteinExistence type="predicted"/>
<evidence type="ECO:0000256" key="3">
    <source>
        <dbReference type="ARBA" id="ARBA00023157"/>
    </source>
</evidence>
<dbReference type="PANTHER" id="PTHR11407">
    <property type="entry name" value="LYSOZYME C"/>
    <property type="match status" value="1"/>
</dbReference>
<protein>
    <recommendedName>
        <fullName evidence="1">lysozyme</fullName>
        <ecNumber evidence="1">3.2.1.17</ecNumber>
    </recommendedName>
</protein>
<dbReference type="EMBL" id="JAUPFM010000021">
    <property type="protein sequence ID" value="KAK2817519.1"/>
    <property type="molecule type" value="Genomic_DNA"/>
</dbReference>
<dbReference type="GO" id="GO:0003796">
    <property type="term" value="F:lysozyme activity"/>
    <property type="evidence" value="ECO:0007669"/>
    <property type="project" value="UniProtKB-EC"/>
</dbReference>